<feature type="binding site" evidence="7">
    <location>
        <position position="143"/>
    </location>
    <ligand>
        <name>NAD(+)</name>
        <dbReference type="ChEBI" id="CHEBI:57540"/>
    </ligand>
</feature>
<feature type="binding site" evidence="7">
    <location>
        <position position="82"/>
    </location>
    <ligand>
        <name>substrate</name>
    </ligand>
</feature>
<dbReference type="EC" id="1.1.1.27" evidence="3 7"/>
<dbReference type="Gene3D" id="3.90.110.10">
    <property type="entry name" value="Lactate dehydrogenase/glycoside hydrolase, family 4, C-terminal"/>
    <property type="match status" value="1"/>
</dbReference>
<dbReference type="InterPro" id="IPR022383">
    <property type="entry name" value="Lactate/malate_DH_C"/>
</dbReference>
<feature type="binding site" evidence="7">
    <location>
        <position position="88"/>
    </location>
    <ligand>
        <name>substrate</name>
    </ligand>
</feature>
<dbReference type="GO" id="GO:0004459">
    <property type="term" value="F:L-lactate dehydrogenase (NAD+) activity"/>
    <property type="evidence" value="ECO:0007669"/>
    <property type="project" value="UniProtKB-UniRule"/>
</dbReference>
<dbReference type="SUPFAM" id="SSF56327">
    <property type="entry name" value="LDH C-terminal domain-like"/>
    <property type="match status" value="1"/>
</dbReference>
<protein>
    <recommendedName>
        <fullName evidence="3 7">L-lactate dehydrogenase</fullName>
        <shortName evidence="7">L-LDH</shortName>
        <ecNumber evidence="3 7">1.1.1.27</ecNumber>
    </recommendedName>
</protein>
<dbReference type="EMBL" id="SAXT01000004">
    <property type="protein sequence ID" value="TXJ12228.1"/>
    <property type="molecule type" value="Genomic_DNA"/>
</dbReference>
<feature type="binding site" evidence="7">
    <location>
        <position position="168"/>
    </location>
    <ligand>
        <name>beta-D-fructose 1,6-bisphosphate</name>
        <dbReference type="ChEBI" id="CHEBI:32966"/>
        <note>allosteric activator</note>
    </ligand>
</feature>
<reference evidence="12 13" key="1">
    <citation type="journal article" date="1992" name="Lakartidningen">
        <title>[Penicillin V and not amoxicillin is the first choice preparation in acute otitis].</title>
        <authorList>
            <person name="Kamme C."/>
            <person name="Lundgren K."/>
            <person name="Prellner K."/>
        </authorList>
    </citation>
    <scope>NUCLEOTIDE SEQUENCE [LARGE SCALE GENOMIC DNA]</scope>
    <source>
        <strain evidence="12 13">W1</strain>
    </source>
</reference>
<feature type="binding site" evidence="7">
    <location>
        <begin position="79"/>
        <end position="80"/>
    </location>
    <ligand>
        <name>NAD(+)</name>
        <dbReference type="ChEBI" id="CHEBI:57540"/>
    </ligand>
</feature>
<comment type="pathway">
    <text evidence="1 7">Fermentation; pyruvate fermentation to lactate; (S)-lactate from pyruvate: step 1/1.</text>
</comment>
<dbReference type="InterPro" id="IPR001557">
    <property type="entry name" value="L-lactate/malate_DH"/>
</dbReference>
<feature type="domain" description="Lactate/malate dehydrogenase C-terminal" evidence="11">
    <location>
        <begin position="145"/>
        <end position="310"/>
    </location>
</feature>
<feature type="domain" description="Lactate/malate dehydrogenase N-terminal" evidence="10">
    <location>
        <begin position="5"/>
        <end position="142"/>
    </location>
</feature>
<dbReference type="InterPro" id="IPR036291">
    <property type="entry name" value="NAD(P)-bd_dom_sf"/>
</dbReference>
<dbReference type="SUPFAM" id="SSF51735">
    <property type="entry name" value="NAD(P)-binding Rossmann-fold domains"/>
    <property type="match status" value="1"/>
</dbReference>
<feature type="binding site" evidence="9">
    <location>
        <begin position="10"/>
        <end position="15"/>
    </location>
    <ligand>
        <name>NAD(+)</name>
        <dbReference type="ChEBI" id="CHEBI:57540"/>
    </ligand>
</feature>
<dbReference type="FunFam" id="3.40.50.720:FF:000018">
    <property type="entry name" value="Malate dehydrogenase"/>
    <property type="match status" value="1"/>
</dbReference>
<comment type="subunit">
    <text evidence="7">Homotetramer.</text>
</comment>
<dbReference type="Pfam" id="PF02866">
    <property type="entry name" value="Ldh_1_C"/>
    <property type="match status" value="1"/>
</dbReference>
<comment type="subcellular location">
    <subcellularLocation>
        <location evidence="7">Cytoplasm</location>
    </subcellularLocation>
</comment>
<feature type="binding site" evidence="7">
    <location>
        <begin position="120"/>
        <end position="123"/>
    </location>
    <ligand>
        <name>substrate</name>
    </ligand>
</feature>
<feature type="binding site" evidence="7">
    <location>
        <begin position="148"/>
        <end position="151"/>
    </location>
    <ligand>
        <name>substrate</name>
    </ligand>
</feature>
<comment type="similarity">
    <text evidence="2 7">Belongs to the LDH/MDH superfamily. LDH family.</text>
</comment>
<dbReference type="NCBIfam" id="TIGR01771">
    <property type="entry name" value="L-LDH-NAD"/>
    <property type="match status" value="1"/>
</dbReference>
<dbReference type="GO" id="GO:0006096">
    <property type="term" value="P:glycolytic process"/>
    <property type="evidence" value="ECO:0007669"/>
    <property type="project" value="UniProtKB-UniRule"/>
</dbReference>
<evidence type="ECO:0000256" key="1">
    <source>
        <dbReference type="ARBA" id="ARBA00004843"/>
    </source>
</evidence>
<comment type="activity regulation">
    <text evidence="7">Allosterically activated by fructose 1,6-bisphosphate (FBP).</text>
</comment>
<sequence>MNIQKCAVIGSGGVGATTAFTLVQSGLFNEIVIIDANKNKAEGDALDIAHGIQFTNPVNVYSGDYKDLNDAYLVIVTAGANQLPGETRIDLINKNASIFKKIIPSIIEYNKDCILLIVTNPVDILTMLALELSGFPKERVLGSGTVLDTSRLRYLLSKKLEVDSKNIHAFIIGEHGDSELAVWSNADISGIHIEDYCKNILNSYDINLEEILDEVRNSAYQIIEKKGSTYYGVAMAVKRIAQAIIRDEYSILPVSHFLNGEYGINDVCLGIPSLICREGVKKIIPITLNEEEKNYLTKSANKLKEAYNSIKN</sequence>
<dbReference type="Pfam" id="PF00056">
    <property type="entry name" value="Ldh_1_N"/>
    <property type="match status" value="1"/>
</dbReference>
<evidence type="ECO:0000259" key="10">
    <source>
        <dbReference type="Pfam" id="PF00056"/>
    </source>
</evidence>
<dbReference type="InterPro" id="IPR011304">
    <property type="entry name" value="L-lactate_DH"/>
</dbReference>
<evidence type="ECO:0000256" key="6">
    <source>
        <dbReference type="ARBA" id="ARBA00049258"/>
    </source>
</evidence>
<evidence type="ECO:0000313" key="13">
    <source>
        <dbReference type="Proteomes" id="UP000325116"/>
    </source>
</evidence>
<evidence type="ECO:0000256" key="7">
    <source>
        <dbReference type="HAMAP-Rule" id="MF_00488"/>
    </source>
</evidence>
<feature type="binding site" evidence="7">
    <location>
        <position position="65"/>
    </location>
    <ligand>
        <name>NAD(+)</name>
        <dbReference type="ChEBI" id="CHEBI:57540"/>
    </ligand>
</feature>
<accession>A0A5C8CH84</accession>
<name>A0A5C8CH84_9SPIR</name>
<dbReference type="AlphaFoldDB" id="A0A5C8CH84"/>
<evidence type="ECO:0000256" key="8">
    <source>
        <dbReference type="PIRSR" id="PIRSR000102-1"/>
    </source>
</evidence>
<organism evidence="12 13">
    <name type="scientific">Brachyspira aalborgi</name>
    <dbReference type="NCBI Taxonomy" id="29522"/>
    <lineage>
        <taxon>Bacteria</taxon>
        <taxon>Pseudomonadati</taxon>
        <taxon>Spirochaetota</taxon>
        <taxon>Spirochaetia</taxon>
        <taxon>Brachyspirales</taxon>
        <taxon>Brachyspiraceae</taxon>
        <taxon>Brachyspira</taxon>
    </lineage>
</organism>
<feature type="binding site" evidence="7">
    <location>
        <position position="153"/>
    </location>
    <ligand>
        <name>beta-D-fructose 1,6-bisphosphate</name>
        <dbReference type="ChEBI" id="CHEBI:32966"/>
        <note>allosteric activator</note>
    </ligand>
</feature>
<comment type="function">
    <text evidence="7">Catalyzes the conversion of lactate to pyruvate.</text>
</comment>
<comment type="caution">
    <text evidence="12">The sequence shown here is derived from an EMBL/GenBank/DDBJ whole genome shotgun (WGS) entry which is preliminary data.</text>
</comment>
<evidence type="ECO:0000256" key="4">
    <source>
        <dbReference type="ARBA" id="ARBA00023002"/>
    </source>
</evidence>
<evidence type="ECO:0000259" key="11">
    <source>
        <dbReference type="Pfam" id="PF02866"/>
    </source>
</evidence>
<dbReference type="PIRSF" id="PIRSF000102">
    <property type="entry name" value="Lac_mal_DH"/>
    <property type="match status" value="1"/>
</dbReference>
<keyword evidence="4 7" id="KW-0560">Oxidoreductase</keyword>
<keyword evidence="5 7" id="KW-0520">NAD</keyword>
<evidence type="ECO:0000256" key="3">
    <source>
        <dbReference type="ARBA" id="ARBA00012967"/>
    </source>
</evidence>
<evidence type="ECO:0000256" key="2">
    <source>
        <dbReference type="ARBA" id="ARBA00006054"/>
    </source>
</evidence>
<evidence type="ECO:0000256" key="5">
    <source>
        <dbReference type="ARBA" id="ARBA00023027"/>
    </source>
</evidence>
<feature type="binding site" evidence="7">
    <location>
        <position position="14"/>
    </location>
    <ligand>
        <name>NAD(+)</name>
        <dbReference type="ChEBI" id="CHEBI:57540"/>
    </ligand>
</feature>
<feature type="binding site" evidence="7">
    <location>
        <position position="229"/>
    </location>
    <ligand>
        <name>substrate</name>
    </ligand>
</feature>
<keyword evidence="7" id="KW-0597">Phosphoprotein</keyword>
<feature type="modified residue" description="Phosphotyrosine" evidence="7">
    <location>
        <position position="220"/>
    </location>
</feature>
<dbReference type="NCBIfam" id="NF004863">
    <property type="entry name" value="PRK06223.1"/>
    <property type="match status" value="1"/>
</dbReference>
<dbReference type="PANTHER" id="PTHR43128">
    <property type="entry name" value="L-2-HYDROXYCARBOXYLATE DEHYDROGENASE (NAD(P)(+))"/>
    <property type="match status" value="1"/>
</dbReference>
<dbReference type="Gene3D" id="3.40.50.720">
    <property type="entry name" value="NAD(P)-binding Rossmann-like Domain"/>
    <property type="match status" value="1"/>
</dbReference>
<proteinExistence type="inferred from homology"/>
<feature type="binding site" evidence="7 9">
    <location>
        <begin position="118"/>
        <end position="120"/>
    </location>
    <ligand>
        <name>NAD(+)</name>
        <dbReference type="ChEBI" id="CHEBI:57540"/>
    </ligand>
</feature>
<comment type="catalytic activity">
    <reaction evidence="6 7">
        <text>(S)-lactate + NAD(+) = pyruvate + NADH + H(+)</text>
        <dbReference type="Rhea" id="RHEA:23444"/>
        <dbReference type="ChEBI" id="CHEBI:15361"/>
        <dbReference type="ChEBI" id="CHEBI:15378"/>
        <dbReference type="ChEBI" id="CHEBI:16651"/>
        <dbReference type="ChEBI" id="CHEBI:57540"/>
        <dbReference type="ChEBI" id="CHEBI:57945"/>
        <dbReference type="EC" id="1.1.1.27"/>
    </reaction>
</comment>
<evidence type="ECO:0000313" key="12">
    <source>
        <dbReference type="EMBL" id="TXJ12228.1"/>
    </source>
</evidence>
<keyword evidence="7" id="KW-0963">Cytoplasm</keyword>
<dbReference type="NCBIfam" id="NF000824">
    <property type="entry name" value="PRK00066.1"/>
    <property type="match status" value="1"/>
</dbReference>
<comment type="caution">
    <text evidence="7">Lacks conserved residue(s) required for the propagation of feature annotation.</text>
</comment>
<dbReference type="Proteomes" id="UP000325116">
    <property type="component" value="Unassembled WGS sequence"/>
</dbReference>
<feature type="binding site" evidence="7">
    <location>
        <position position="40"/>
    </location>
    <ligand>
        <name>NAD(+)</name>
        <dbReference type="ChEBI" id="CHEBI:57540"/>
    </ligand>
</feature>
<gene>
    <name evidence="7" type="primary">ldh</name>
    <name evidence="12" type="ORF">EPJ80_05395</name>
</gene>
<dbReference type="UniPathway" id="UPA00554">
    <property type="reaction ID" value="UER00611"/>
</dbReference>
<dbReference type="InterPro" id="IPR015955">
    <property type="entry name" value="Lactate_DH/Glyco_Ohase_4_C"/>
</dbReference>
<dbReference type="RefSeq" id="WP_147758218.1">
    <property type="nucleotide sequence ID" value="NZ_SAXT01000004.1"/>
</dbReference>
<dbReference type="GO" id="GO:0005737">
    <property type="term" value="C:cytoplasm"/>
    <property type="evidence" value="ECO:0007669"/>
    <property type="project" value="UniProtKB-SubCell"/>
</dbReference>
<dbReference type="HAMAP" id="MF_00488">
    <property type="entry name" value="Lactate_dehydrog"/>
    <property type="match status" value="1"/>
</dbReference>
<dbReference type="PANTHER" id="PTHR43128:SF16">
    <property type="entry name" value="L-LACTATE DEHYDROGENASE"/>
    <property type="match status" value="1"/>
</dbReference>
<keyword evidence="7" id="KW-0021">Allosteric enzyme</keyword>
<dbReference type="PROSITE" id="PS00064">
    <property type="entry name" value="L_LDH"/>
    <property type="match status" value="1"/>
</dbReference>
<dbReference type="PRINTS" id="PR00086">
    <property type="entry name" value="LLDHDRGNASE"/>
</dbReference>
<dbReference type="GO" id="GO:0006089">
    <property type="term" value="P:lactate metabolic process"/>
    <property type="evidence" value="ECO:0007669"/>
    <property type="project" value="TreeGrafter"/>
</dbReference>
<feature type="binding site" evidence="9">
    <location>
        <position position="95"/>
    </location>
    <ligand>
        <name>NAD(+)</name>
        <dbReference type="ChEBI" id="CHEBI:57540"/>
    </ligand>
</feature>
<dbReference type="CDD" id="cd05292">
    <property type="entry name" value="LDH_2"/>
    <property type="match status" value="1"/>
</dbReference>
<dbReference type="InterPro" id="IPR001236">
    <property type="entry name" value="Lactate/malate_DH_N"/>
</dbReference>
<evidence type="ECO:0000256" key="9">
    <source>
        <dbReference type="PIRSR" id="PIRSR000102-3"/>
    </source>
</evidence>
<feature type="binding site" evidence="7 9">
    <location>
        <position position="35"/>
    </location>
    <ligand>
        <name>NAD(+)</name>
        <dbReference type="ChEBI" id="CHEBI:57540"/>
    </ligand>
</feature>
<feature type="active site" description="Proton acceptor" evidence="7 8">
    <location>
        <position position="175"/>
    </location>
</feature>
<dbReference type="InterPro" id="IPR018177">
    <property type="entry name" value="L-lactate_DH_AS"/>
</dbReference>